<name>A0A8S9ID94_BRACR</name>
<accession>A0A8S9ID94</accession>
<dbReference type="AlphaFoldDB" id="A0A8S9ID94"/>
<feature type="compositionally biased region" description="Polar residues" evidence="1">
    <location>
        <begin position="1"/>
        <end position="10"/>
    </location>
</feature>
<dbReference type="EMBL" id="QGKW02001911">
    <property type="protein sequence ID" value="KAF2567375.1"/>
    <property type="molecule type" value="Genomic_DNA"/>
</dbReference>
<reference evidence="2" key="1">
    <citation type="submission" date="2019-12" db="EMBL/GenBank/DDBJ databases">
        <title>Genome sequencing and annotation of Brassica cretica.</title>
        <authorList>
            <person name="Studholme D.J."/>
            <person name="Sarris P.F."/>
        </authorList>
    </citation>
    <scope>NUCLEOTIDE SEQUENCE</scope>
    <source>
        <strain evidence="2">PFS-001/15</strain>
        <tissue evidence="2">Leaf</tissue>
    </source>
</reference>
<proteinExistence type="predicted"/>
<protein>
    <submittedName>
        <fullName evidence="2">Uncharacterized protein</fullName>
    </submittedName>
</protein>
<evidence type="ECO:0000313" key="2">
    <source>
        <dbReference type="EMBL" id="KAF2567375.1"/>
    </source>
</evidence>
<evidence type="ECO:0000313" key="3">
    <source>
        <dbReference type="Proteomes" id="UP000712281"/>
    </source>
</evidence>
<gene>
    <name evidence="2" type="ORF">F2Q68_00024898</name>
</gene>
<sequence length="67" mass="7753">MASPRQSYSRNGFGGYTVEQKWGRSHSRSTRAPFPIYRLDAEGKDAFFEWISNNVEFSDGYASNLRR</sequence>
<dbReference type="Proteomes" id="UP000712281">
    <property type="component" value="Unassembled WGS sequence"/>
</dbReference>
<organism evidence="2 3">
    <name type="scientific">Brassica cretica</name>
    <name type="common">Mustard</name>
    <dbReference type="NCBI Taxonomy" id="69181"/>
    <lineage>
        <taxon>Eukaryota</taxon>
        <taxon>Viridiplantae</taxon>
        <taxon>Streptophyta</taxon>
        <taxon>Embryophyta</taxon>
        <taxon>Tracheophyta</taxon>
        <taxon>Spermatophyta</taxon>
        <taxon>Magnoliopsida</taxon>
        <taxon>eudicotyledons</taxon>
        <taxon>Gunneridae</taxon>
        <taxon>Pentapetalae</taxon>
        <taxon>rosids</taxon>
        <taxon>malvids</taxon>
        <taxon>Brassicales</taxon>
        <taxon>Brassicaceae</taxon>
        <taxon>Brassiceae</taxon>
        <taxon>Brassica</taxon>
    </lineage>
</organism>
<evidence type="ECO:0000256" key="1">
    <source>
        <dbReference type="SAM" id="MobiDB-lite"/>
    </source>
</evidence>
<feature type="region of interest" description="Disordered" evidence="1">
    <location>
        <begin position="1"/>
        <end position="28"/>
    </location>
</feature>
<comment type="caution">
    <text evidence="2">The sequence shown here is derived from an EMBL/GenBank/DDBJ whole genome shotgun (WGS) entry which is preliminary data.</text>
</comment>